<gene>
    <name evidence="1" type="ORF">ACAOBT_LOCUS31588</name>
</gene>
<dbReference type="EMBL" id="CAKOFQ010007980">
    <property type="protein sequence ID" value="CAH2010532.1"/>
    <property type="molecule type" value="Genomic_DNA"/>
</dbReference>
<name>A0A9P0Q4P2_ACAOB</name>
<reference evidence="1" key="1">
    <citation type="submission" date="2022-03" db="EMBL/GenBank/DDBJ databases">
        <authorList>
            <person name="Sayadi A."/>
        </authorList>
    </citation>
    <scope>NUCLEOTIDE SEQUENCE</scope>
</reference>
<accession>A0A9P0Q4P2</accession>
<evidence type="ECO:0000313" key="1">
    <source>
        <dbReference type="EMBL" id="CAH2010532.1"/>
    </source>
</evidence>
<dbReference type="Proteomes" id="UP001152888">
    <property type="component" value="Unassembled WGS sequence"/>
</dbReference>
<organism evidence="1 2">
    <name type="scientific">Acanthoscelides obtectus</name>
    <name type="common">Bean weevil</name>
    <name type="synonym">Bruchus obtectus</name>
    <dbReference type="NCBI Taxonomy" id="200917"/>
    <lineage>
        <taxon>Eukaryota</taxon>
        <taxon>Metazoa</taxon>
        <taxon>Ecdysozoa</taxon>
        <taxon>Arthropoda</taxon>
        <taxon>Hexapoda</taxon>
        <taxon>Insecta</taxon>
        <taxon>Pterygota</taxon>
        <taxon>Neoptera</taxon>
        <taxon>Endopterygota</taxon>
        <taxon>Coleoptera</taxon>
        <taxon>Polyphaga</taxon>
        <taxon>Cucujiformia</taxon>
        <taxon>Chrysomeloidea</taxon>
        <taxon>Chrysomelidae</taxon>
        <taxon>Bruchinae</taxon>
        <taxon>Bruchini</taxon>
        <taxon>Acanthoscelides</taxon>
    </lineage>
</organism>
<comment type="caution">
    <text evidence="1">The sequence shown here is derived from an EMBL/GenBank/DDBJ whole genome shotgun (WGS) entry which is preliminary data.</text>
</comment>
<protein>
    <submittedName>
        <fullName evidence="1">Uncharacterized protein</fullName>
    </submittedName>
</protein>
<keyword evidence="2" id="KW-1185">Reference proteome</keyword>
<proteinExistence type="predicted"/>
<dbReference type="AlphaFoldDB" id="A0A9P0Q4P2"/>
<sequence>MSSQKVIDAMSDEFVRRIEMNVLSSKKRFQKIHYTKPNKRIRPTTISKRQYNNNNNNNTHSGTQFCDNCGHYFCFCRESVAKHSIGQTASDQQQQQQQQQQLLHQYKQVELYCDEELPKS</sequence>
<evidence type="ECO:0000313" key="2">
    <source>
        <dbReference type="Proteomes" id="UP001152888"/>
    </source>
</evidence>